<comment type="caution">
    <text evidence="2">The sequence shown here is derived from an EMBL/GenBank/DDBJ whole genome shotgun (WGS) entry which is preliminary data.</text>
</comment>
<evidence type="ECO:0000313" key="2">
    <source>
        <dbReference type="EMBL" id="CAK8675801.1"/>
    </source>
</evidence>
<dbReference type="Proteomes" id="UP001642483">
    <property type="component" value="Unassembled WGS sequence"/>
</dbReference>
<accession>A0ABP0FAJ6</accession>
<reference evidence="2 3" key="1">
    <citation type="submission" date="2024-02" db="EMBL/GenBank/DDBJ databases">
        <authorList>
            <person name="Daric V."/>
            <person name="Darras S."/>
        </authorList>
    </citation>
    <scope>NUCLEOTIDE SEQUENCE [LARGE SCALE GENOMIC DNA]</scope>
</reference>
<dbReference type="InterPro" id="IPR026509">
    <property type="entry name" value="TMEM183"/>
</dbReference>
<keyword evidence="1" id="KW-1133">Transmembrane helix</keyword>
<protein>
    <submittedName>
        <fullName evidence="2">Uncharacterized protein</fullName>
    </submittedName>
</protein>
<dbReference type="PANTHER" id="PTHR20988:SF2">
    <property type="entry name" value="TRANSMEMBRANE PROTEIN 183A-RELATED"/>
    <property type="match status" value="1"/>
</dbReference>
<keyword evidence="1" id="KW-0812">Transmembrane</keyword>
<organism evidence="2 3">
    <name type="scientific">Clavelina lepadiformis</name>
    <name type="common">Light-bulb sea squirt</name>
    <name type="synonym">Ascidia lepadiformis</name>
    <dbReference type="NCBI Taxonomy" id="159417"/>
    <lineage>
        <taxon>Eukaryota</taxon>
        <taxon>Metazoa</taxon>
        <taxon>Chordata</taxon>
        <taxon>Tunicata</taxon>
        <taxon>Ascidiacea</taxon>
        <taxon>Aplousobranchia</taxon>
        <taxon>Clavelinidae</taxon>
        <taxon>Clavelina</taxon>
    </lineage>
</organism>
<name>A0ABP0FAJ6_CLALP</name>
<dbReference type="EMBL" id="CAWYQH010000024">
    <property type="protein sequence ID" value="CAK8675801.1"/>
    <property type="molecule type" value="Genomic_DNA"/>
</dbReference>
<keyword evidence="1" id="KW-0472">Membrane</keyword>
<sequence>MLFDIKIVYSYFSVMLPGLHVSAGFLIGSTQGPTPGMSNLLLKWAALLLEIIHWAAEPIKFQEKWVHKVHTFGVKLTNGPHKNLRRAAGWTSLAYTIQGCICSTFSVVMNHKGLKLKAYSNNLHGDFTINHFANSEHTPNRLKKGHAKVFIKSETDDLQWFEKYDDDAFVGHTTLTDENDHLEQHGVKTGNRNLHQGQAEQSSERVYPLDLWFILSDYILPETIGKFSLLCRDSYAVTCTAAFFRRLWSCYKPELHLKVPQSKRLICNAVEKSFERRKGFCPDVIRAMHNVLPQYSLTSSFSSENLHNLEGLQCLMQWHKLHNKQCIFNFKMKSPPKKISIHLRKMKDSEIWFNPEDNCSLLQVVCKNFMDLSKSQITGLTLTKTYVTISGDMTSQKIKLIFHDTRRRLKPLPMTRYKEAAGNVIVLCSVLSFRVLHWWNPLYPFRNIMNR</sequence>
<proteinExistence type="predicted"/>
<evidence type="ECO:0000313" key="3">
    <source>
        <dbReference type="Proteomes" id="UP001642483"/>
    </source>
</evidence>
<gene>
    <name evidence="2" type="ORF">CVLEPA_LOCUS5336</name>
</gene>
<evidence type="ECO:0000256" key="1">
    <source>
        <dbReference type="SAM" id="Phobius"/>
    </source>
</evidence>
<feature type="transmembrane region" description="Helical" evidence="1">
    <location>
        <begin position="7"/>
        <end position="28"/>
    </location>
</feature>
<keyword evidence="3" id="KW-1185">Reference proteome</keyword>
<dbReference type="PANTHER" id="PTHR20988">
    <property type="entry name" value="TRANSMEMBRANE PROTEIN 183A-RELATED"/>
    <property type="match status" value="1"/>
</dbReference>